<accession>F2UPD3</accession>
<dbReference type="SUPFAM" id="SSF52799">
    <property type="entry name" value="(Phosphotyrosine protein) phosphatases II"/>
    <property type="match status" value="1"/>
</dbReference>
<dbReference type="PANTHER" id="PTHR23339">
    <property type="entry name" value="TYROSINE SPECIFIC PROTEIN PHOSPHATASE AND DUAL SPECIFICITY PROTEIN PHOSPHATASE"/>
    <property type="match status" value="1"/>
</dbReference>
<dbReference type="AlphaFoldDB" id="F2UPD3"/>
<dbReference type="STRING" id="946362.F2UPD3"/>
<evidence type="ECO:0000313" key="1">
    <source>
        <dbReference type="EMBL" id="EGD79488.1"/>
    </source>
</evidence>
<dbReference type="EMBL" id="GL832986">
    <property type="protein sequence ID" value="EGD79488.1"/>
    <property type="molecule type" value="Genomic_DNA"/>
</dbReference>
<reference evidence="1" key="1">
    <citation type="submission" date="2009-08" db="EMBL/GenBank/DDBJ databases">
        <title>Annotation of Salpingoeca rosetta.</title>
        <authorList>
            <consortium name="The Broad Institute Genome Sequencing Platform"/>
            <person name="Russ C."/>
            <person name="Cuomo C."/>
            <person name="Burger G."/>
            <person name="Gray M.W."/>
            <person name="Holland P.W.H."/>
            <person name="King N."/>
            <person name="Lang F.B.F."/>
            <person name="Roger A.J."/>
            <person name="Ruiz-Trillo I."/>
            <person name="Young S.K."/>
            <person name="Zeng Q."/>
            <person name="Gargeya S."/>
            <person name="Alvarado L."/>
            <person name="Berlin A."/>
            <person name="Chapman S.B."/>
            <person name="Chen Z."/>
            <person name="Freedman E."/>
            <person name="Gellesch M."/>
            <person name="Goldberg J."/>
            <person name="Griggs A."/>
            <person name="Gujja S."/>
            <person name="Heilman E."/>
            <person name="Heiman D."/>
            <person name="Howarth C."/>
            <person name="Mehta T."/>
            <person name="Neiman D."/>
            <person name="Pearson M."/>
            <person name="Roberts A."/>
            <person name="Saif S."/>
            <person name="Shea T."/>
            <person name="Shenoy N."/>
            <person name="Sisk P."/>
            <person name="Stolte C."/>
            <person name="Sykes S."/>
            <person name="White J."/>
            <person name="Yandava C."/>
            <person name="Haas B."/>
            <person name="Nusbaum C."/>
            <person name="Birren B."/>
        </authorList>
    </citation>
    <scope>NUCLEOTIDE SEQUENCE [LARGE SCALE GENOMIC DNA]</scope>
    <source>
        <strain evidence="1">ATCC 50818</strain>
    </source>
</reference>
<sequence>MFCNGRGCKYCDHMRWTTNQAIDGLFSNWITDSIVATSRPTREAIETHRIIQQFKDKGITAVINLQELHEHASCGPGNLQCGYAYDPDVFSSAGITTLIFGWQDFGVPSTEIAFDMVKVEFVKNFAAETLAKRRVFPDARDRTGVARVTPSTGIPILTQLRNQRLLLLQTEPQTLRFVPRVVYEIGKALSNVDWGAETSVDTLFTHRPDQLDEEGAGFLATYQIEANHGQWADLRACTSLDVLLVLAFEWEHAAGDAPINSAYVRHIETLIECRRAQFVRWATRGGEHHEKRPWF</sequence>
<name>F2UPD3_SALR5</name>
<dbReference type="RefSeq" id="XP_004988969.1">
    <property type="nucleotide sequence ID" value="XM_004988912.1"/>
</dbReference>
<dbReference type="OrthoDB" id="2017893at2759"/>
<dbReference type="KEGG" id="sre:PTSG_12985"/>
<dbReference type="GeneID" id="16069511"/>
<dbReference type="Gene3D" id="3.90.190.10">
    <property type="entry name" value="Protein tyrosine phosphatase superfamily"/>
    <property type="match status" value="1"/>
</dbReference>
<dbReference type="InterPro" id="IPR029021">
    <property type="entry name" value="Prot-tyrosine_phosphatase-like"/>
</dbReference>
<gene>
    <name evidence="1" type="ORF">PTSG_12985</name>
</gene>
<dbReference type="eggNOG" id="KOG1720">
    <property type="taxonomic scope" value="Eukaryota"/>
</dbReference>
<keyword evidence="2" id="KW-1185">Reference proteome</keyword>
<proteinExistence type="predicted"/>
<dbReference type="InterPro" id="IPR050561">
    <property type="entry name" value="PTP"/>
</dbReference>
<protein>
    <submittedName>
        <fullName evidence="1">Uncharacterized protein</fullName>
    </submittedName>
</protein>
<dbReference type="Proteomes" id="UP000007799">
    <property type="component" value="Unassembled WGS sequence"/>
</dbReference>
<organism evidence="2">
    <name type="scientific">Salpingoeca rosetta (strain ATCC 50818 / BSB-021)</name>
    <dbReference type="NCBI Taxonomy" id="946362"/>
    <lineage>
        <taxon>Eukaryota</taxon>
        <taxon>Choanoflagellata</taxon>
        <taxon>Craspedida</taxon>
        <taxon>Salpingoecidae</taxon>
        <taxon>Salpingoeca</taxon>
    </lineage>
</organism>
<dbReference type="InParanoid" id="F2UPD3"/>
<evidence type="ECO:0000313" key="2">
    <source>
        <dbReference type="Proteomes" id="UP000007799"/>
    </source>
</evidence>